<evidence type="ECO:0000256" key="2">
    <source>
        <dbReference type="ARBA" id="ARBA00023315"/>
    </source>
</evidence>
<dbReference type="InterPro" id="IPR051531">
    <property type="entry name" value="N-acetyltransferase"/>
</dbReference>
<dbReference type="Pfam" id="PF13302">
    <property type="entry name" value="Acetyltransf_3"/>
    <property type="match status" value="1"/>
</dbReference>
<sequence>MFIRSARLFLRPGWPEDRDDLHRAIADRAVIDNLSRVPWPYTPDDAAQFLDLPVEHALPRFLITLPGRDGTQLVGCVGLTRAPGFAGGAPQLGYWITREAWGRGFASEAGRAVVDLARTLGHRRIVARHFIDNPASGRVLRKIGFRPTGRTLELFSAGRGGSHAALEYAVDLAGQGGGDGSTDLIPCRKAA</sequence>
<evidence type="ECO:0000313" key="6">
    <source>
        <dbReference type="Proteomes" id="UP001162881"/>
    </source>
</evidence>
<dbReference type="EMBL" id="JALHLF010000036">
    <property type="protein sequence ID" value="MCJ2183148.1"/>
    <property type="molecule type" value="Genomic_DNA"/>
</dbReference>
<dbReference type="InterPro" id="IPR016181">
    <property type="entry name" value="Acyl_CoA_acyltransferase"/>
</dbReference>
<comment type="caution">
    <text evidence="5">The sequence shown here is derived from an EMBL/GenBank/DDBJ whole genome shotgun (WGS) entry which is preliminary data.</text>
</comment>
<dbReference type="PANTHER" id="PTHR43792:SF8">
    <property type="entry name" value="[RIBOSOMAL PROTEIN US5]-ALANINE N-ACETYLTRANSFERASE"/>
    <property type="match status" value="1"/>
</dbReference>
<reference evidence="5" key="1">
    <citation type="submission" date="2022-03" db="EMBL/GenBank/DDBJ databases">
        <title>Identification of a novel bacterium isolated from mangrove sediments.</title>
        <authorList>
            <person name="Pan X."/>
        </authorList>
    </citation>
    <scope>NUCLEOTIDE SEQUENCE</scope>
    <source>
        <strain evidence="5">B1949</strain>
    </source>
</reference>
<dbReference type="PROSITE" id="PS51186">
    <property type="entry name" value="GNAT"/>
    <property type="match status" value="1"/>
</dbReference>
<dbReference type="SUPFAM" id="SSF55729">
    <property type="entry name" value="Acyl-CoA N-acyltransferases (Nat)"/>
    <property type="match status" value="1"/>
</dbReference>
<comment type="similarity">
    <text evidence="3">Belongs to the acetyltransferase family. RimJ subfamily.</text>
</comment>
<evidence type="ECO:0000259" key="4">
    <source>
        <dbReference type="PROSITE" id="PS51186"/>
    </source>
</evidence>
<organism evidence="5 6">
    <name type="scientific">Novosphingobium organovorum</name>
    <dbReference type="NCBI Taxonomy" id="2930092"/>
    <lineage>
        <taxon>Bacteria</taxon>
        <taxon>Pseudomonadati</taxon>
        <taxon>Pseudomonadota</taxon>
        <taxon>Alphaproteobacteria</taxon>
        <taxon>Sphingomonadales</taxon>
        <taxon>Sphingomonadaceae</taxon>
        <taxon>Novosphingobium</taxon>
    </lineage>
</organism>
<gene>
    <name evidence="5" type="ORF">MTR62_10655</name>
</gene>
<dbReference type="Proteomes" id="UP001162881">
    <property type="component" value="Unassembled WGS sequence"/>
</dbReference>
<accession>A0ABT0BDM5</accession>
<evidence type="ECO:0000256" key="1">
    <source>
        <dbReference type="ARBA" id="ARBA00022679"/>
    </source>
</evidence>
<keyword evidence="1" id="KW-0808">Transferase</keyword>
<dbReference type="Gene3D" id="3.40.630.30">
    <property type="match status" value="1"/>
</dbReference>
<evidence type="ECO:0000313" key="5">
    <source>
        <dbReference type="EMBL" id="MCJ2183148.1"/>
    </source>
</evidence>
<dbReference type="InterPro" id="IPR000182">
    <property type="entry name" value="GNAT_dom"/>
</dbReference>
<evidence type="ECO:0000256" key="3">
    <source>
        <dbReference type="ARBA" id="ARBA00038502"/>
    </source>
</evidence>
<keyword evidence="6" id="KW-1185">Reference proteome</keyword>
<name>A0ABT0BDM5_9SPHN</name>
<dbReference type="PANTHER" id="PTHR43792">
    <property type="entry name" value="GNAT FAMILY, PUTATIVE (AFU_ORTHOLOGUE AFUA_3G00765)-RELATED-RELATED"/>
    <property type="match status" value="1"/>
</dbReference>
<keyword evidence="2" id="KW-0012">Acyltransferase</keyword>
<feature type="domain" description="N-acetyltransferase" evidence="4">
    <location>
        <begin position="19"/>
        <end position="173"/>
    </location>
</feature>
<protein>
    <submittedName>
        <fullName evidence="5">GNAT family N-acetyltransferase</fullName>
    </submittedName>
</protein>
<dbReference type="RefSeq" id="WP_244020560.1">
    <property type="nucleotide sequence ID" value="NZ_JALHLF010000036.1"/>
</dbReference>
<proteinExistence type="inferred from homology"/>